<dbReference type="InterPro" id="IPR014729">
    <property type="entry name" value="Rossmann-like_a/b/a_fold"/>
</dbReference>
<dbReference type="InterPro" id="IPR003848">
    <property type="entry name" value="DUF218"/>
</dbReference>
<dbReference type="CDD" id="cd06259">
    <property type="entry name" value="YdcF-like"/>
    <property type="match status" value="1"/>
</dbReference>
<keyword evidence="2" id="KW-1133">Transmembrane helix</keyword>
<dbReference type="GO" id="GO:0005886">
    <property type="term" value="C:plasma membrane"/>
    <property type="evidence" value="ECO:0007669"/>
    <property type="project" value="TreeGrafter"/>
</dbReference>
<dbReference type="PANTHER" id="PTHR30336:SF6">
    <property type="entry name" value="INTEGRAL MEMBRANE PROTEIN"/>
    <property type="match status" value="1"/>
</dbReference>
<name>A0A426DF39_9FIRM</name>
<keyword evidence="2" id="KW-0812">Transmembrane</keyword>
<dbReference type="RefSeq" id="WP_125127138.1">
    <property type="nucleotide sequence ID" value="NZ_RHJS01000002.1"/>
</dbReference>
<evidence type="ECO:0000256" key="1">
    <source>
        <dbReference type="SAM" id="Coils"/>
    </source>
</evidence>
<reference evidence="4" key="1">
    <citation type="submission" date="2018-10" db="EMBL/GenBank/DDBJ databases">
        <title>Schaedlerella arabinophila gen. nov. sp. nov., isolated from the mouse intestinal tract and comparative analysis with the genome of the closely related altered Schaedler flora strain ASF502.</title>
        <authorList>
            <person name="Miyake S."/>
            <person name="Soh M."/>
            <person name="Seedorf H."/>
        </authorList>
    </citation>
    <scope>NUCLEOTIDE SEQUENCE [LARGE SCALE GENOMIC DNA]</scope>
    <source>
        <strain evidence="4">DSM 106076</strain>
    </source>
</reference>
<evidence type="ECO:0000313" key="4">
    <source>
        <dbReference type="EMBL" id="RRK31477.1"/>
    </source>
</evidence>
<evidence type="ECO:0000256" key="2">
    <source>
        <dbReference type="SAM" id="Phobius"/>
    </source>
</evidence>
<protein>
    <recommendedName>
        <fullName evidence="3">DUF218 domain-containing protein</fullName>
    </recommendedName>
</protein>
<dbReference type="InterPro" id="IPR051599">
    <property type="entry name" value="Cell_Envelope_Assoc"/>
</dbReference>
<feature type="coiled-coil region" evidence="1">
    <location>
        <begin position="43"/>
        <end position="70"/>
    </location>
</feature>
<dbReference type="AlphaFoldDB" id="A0A426DF39"/>
<dbReference type="PANTHER" id="PTHR30336">
    <property type="entry name" value="INNER MEMBRANE PROTEIN, PROBABLE PERMEASE"/>
    <property type="match status" value="1"/>
</dbReference>
<feature type="transmembrane region" description="Helical" evidence="2">
    <location>
        <begin position="13"/>
        <end position="39"/>
    </location>
</feature>
<dbReference type="EMBL" id="RHJS01000002">
    <property type="protein sequence ID" value="RRK31477.1"/>
    <property type="molecule type" value="Genomic_DNA"/>
</dbReference>
<comment type="caution">
    <text evidence="4">The sequence shown here is derived from an EMBL/GenBank/DDBJ whole genome shotgun (WGS) entry which is preliminary data.</text>
</comment>
<dbReference type="Pfam" id="PF02698">
    <property type="entry name" value="DUF218"/>
    <property type="match status" value="1"/>
</dbReference>
<organism evidence="4 5">
    <name type="scientific">Schaedlerella arabinosiphila</name>
    <dbReference type="NCBI Taxonomy" id="2044587"/>
    <lineage>
        <taxon>Bacteria</taxon>
        <taxon>Bacillati</taxon>
        <taxon>Bacillota</taxon>
        <taxon>Clostridia</taxon>
        <taxon>Lachnospirales</taxon>
        <taxon>Lachnospiraceae</taxon>
        <taxon>Schaedlerella</taxon>
    </lineage>
</organism>
<proteinExistence type="predicted"/>
<keyword evidence="2" id="KW-0472">Membrane</keyword>
<evidence type="ECO:0000259" key="3">
    <source>
        <dbReference type="Pfam" id="PF02698"/>
    </source>
</evidence>
<accession>A0A426DF39</accession>
<sequence>MIRKGNKDCCRKWLLRISAVSGGLVILGLFSLCTVNVYVKHSAGKKITTIEKLQERLEENREEKADAVLVLGAKVKADGEMSPMLKERVDYGIEIYRRGLAKKIIMSGDHSREDYDEVNTMKNYAVEQGVPSEDIFMDHAGFSTYESMYRAKEIFQTERVIVVTQKYHLYRAVYDARAFSMEAAGVACDQAVYRGDRYRKLREILARVKDFGYTILKPRPTFLGDVIPVSGNGDLTNDKQPKSDGSK</sequence>
<dbReference type="Proteomes" id="UP000274920">
    <property type="component" value="Unassembled WGS sequence"/>
</dbReference>
<dbReference type="Gene3D" id="3.40.50.620">
    <property type="entry name" value="HUPs"/>
    <property type="match status" value="1"/>
</dbReference>
<feature type="domain" description="DUF218" evidence="3">
    <location>
        <begin position="66"/>
        <end position="185"/>
    </location>
</feature>
<evidence type="ECO:0000313" key="5">
    <source>
        <dbReference type="Proteomes" id="UP000274920"/>
    </source>
</evidence>
<keyword evidence="5" id="KW-1185">Reference proteome</keyword>
<keyword evidence="1" id="KW-0175">Coiled coil</keyword>
<gene>
    <name evidence="4" type="ORF">EBB54_08940</name>
</gene>